<dbReference type="RefSeq" id="WP_106395422.1">
    <property type="nucleotide sequence ID" value="NZ_PVNK01000272.1"/>
</dbReference>
<keyword evidence="3" id="KW-1185">Reference proteome</keyword>
<evidence type="ECO:0000313" key="3">
    <source>
        <dbReference type="Proteomes" id="UP000237968"/>
    </source>
</evidence>
<dbReference type="PROSITE" id="PS51257">
    <property type="entry name" value="PROKAR_LIPOPROTEIN"/>
    <property type="match status" value="1"/>
</dbReference>
<feature type="region of interest" description="Disordered" evidence="1">
    <location>
        <begin position="24"/>
        <end position="58"/>
    </location>
</feature>
<protein>
    <submittedName>
        <fullName evidence="2">Uncharacterized protein</fullName>
    </submittedName>
</protein>
<comment type="caution">
    <text evidence="2">The sequence shown here is derived from an EMBL/GenBank/DDBJ whole genome shotgun (WGS) entry which is preliminary data.</text>
</comment>
<organism evidence="2 3">
    <name type="scientific">Enhygromyxa salina</name>
    <dbReference type="NCBI Taxonomy" id="215803"/>
    <lineage>
        <taxon>Bacteria</taxon>
        <taxon>Pseudomonadati</taxon>
        <taxon>Myxococcota</taxon>
        <taxon>Polyangia</taxon>
        <taxon>Nannocystales</taxon>
        <taxon>Nannocystaceae</taxon>
        <taxon>Enhygromyxa</taxon>
    </lineage>
</organism>
<dbReference type="AlphaFoldDB" id="A0A2S9XCW2"/>
<dbReference type="OrthoDB" id="5509662at2"/>
<dbReference type="Proteomes" id="UP000237968">
    <property type="component" value="Unassembled WGS sequence"/>
</dbReference>
<proteinExistence type="predicted"/>
<dbReference type="EMBL" id="PVNK01000272">
    <property type="protein sequence ID" value="PRP90698.1"/>
    <property type="molecule type" value="Genomic_DNA"/>
</dbReference>
<evidence type="ECO:0000256" key="1">
    <source>
        <dbReference type="SAM" id="MobiDB-lite"/>
    </source>
</evidence>
<sequence length="302" mass="31224">MTRSWLAPLSLIFAFACTTEELGDGADGADESTTDAMDGTDETDGADTEMTGDGDGDTGAEVIATLDGVITDMAGAPLPTPGLQFCGPVDEETGDVLLCIPVPVEADGGFEIQAMLAGLWNLKVVHGSVDGRYFTGQAFQVTVNEGDALDFSMPPIVVPETAEVTDLSAAMGEVAVTIDDALSVSIDPSLAQSPDFQQPAELGGLAVPEEFWRVSEVDGGSVIAAWSFSPFGVKSTEGGFGFTIDSSLGLAADETVTFYEIVKDNGELHEVATGTVNGDASAIDIVPTGVGLHELTWLLAVH</sequence>
<accession>A0A2S9XCW2</accession>
<reference evidence="2 3" key="1">
    <citation type="submission" date="2018-03" db="EMBL/GenBank/DDBJ databases">
        <title>Draft Genome Sequences of the Obligatory Marine Myxobacteria Enhygromyxa salina SWB005.</title>
        <authorList>
            <person name="Poehlein A."/>
            <person name="Moghaddam J.A."/>
            <person name="Harms H."/>
            <person name="Alanjari M."/>
            <person name="Koenig G.M."/>
            <person name="Daniel R."/>
            <person name="Schaeberle T.F."/>
        </authorList>
    </citation>
    <scope>NUCLEOTIDE SEQUENCE [LARGE SCALE GENOMIC DNA]</scope>
    <source>
        <strain evidence="2 3">SWB005</strain>
    </source>
</reference>
<gene>
    <name evidence="2" type="ORF">ENSA5_62440</name>
</gene>
<evidence type="ECO:0000313" key="2">
    <source>
        <dbReference type="EMBL" id="PRP90698.1"/>
    </source>
</evidence>
<name>A0A2S9XCW2_9BACT</name>